<proteinExistence type="predicted"/>
<dbReference type="Proteomes" id="UP001190700">
    <property type="component" value="Unassembled WGS sequence"/>
</dbReference>
<keyword evidence="1" id="KW-0472">Membrane</keyword>
<evidence type="ECO:0000313" key="2">
    <source>
        <dbReference type="EMBL" id="KAK3287517.1"/>
    </source>
</evidence>
<dbReference type="AlphaFoldDB" id="A0AAE0H0B6"/>
<name>A0AAE0H0B6_9CHLO</name>
<keyword evidence="1" id="KW-1133">Transmembrane helix</keyword>
<keyword evidence="1" id="KW-0812">Transmembrane</keyword>
<keyword evidence="3" id="KW-1185">Reference proteome</keyword>
<feature type="transmembrane region" description="Helical" evidence="1">
    <location>
        <begin position="12"/>
        <end position="32"/>
    </location>
</feature>
<gene>
    <name evidence="2" type="ORF">CYMTET_4964</name>
</gene>
<evidence type="ECO:0000313" key="3">
    <source>
        <dbReference type="Proteomes" id="UP001190700"/>
    </source>
</evidence>
<dbReference type="EMBL" id="LGRX02000810">
    <property type="protein sequence ID" value="KAK3287517.1"/>
    <property type="molecule type" value="Genomic_DNA"/>
</dbReference>
<comment type="caution">
    <text evidence="2">The sequence shown here is derived from an EMBL/GenBank/DDBJ whole genome shotgun (WGS) entry which is preliminary data.</text>
</comment>
<protein>
    <submittedName>
        <fullName evidence="2">Uncharacterized protein</fullName>
    </submittedName>
</protein>
<organism evidence="2 3">
    <name type="scientific">Cymbomonas tetramitiformis</name>
    <dbReference type="NCBI Taxonomy" id="36881"/>
    <lineage>
        <taxon>Eukaryota</taxon>
        <taxon>Viridiplantae</taxon>
        <taxon>Chlorophyta</taxon>
        <taxon>Pyramimonadophyceae</taxon>
        <taxon>Pyramimonadales</taxon>
        <taxon>Pyramimonadaceae</taxon>
        <taxon>Cymbomonas</taxon>
    </lineage>
</organism>
<sequence>MTNTCWSPLTRAFFFRGAWKSVLLLLFGHVLFEFGTHFGYLRGYQAGALDHCGEASATEIGQRPLDEPTQLRVKENTGTETAPEHIIDSHVILELSDPRREVLVVVAQYKVNAFFRL</sequence>
<reference evidence="2 3" key="1">
    <citation type="journal article" date="2015" name="Genome Biol. Evol.">
        <title>Comparative Genomics of a Bacterivorous Green Alga Reveals Evolutionary Causalities and Consequences of Phago-Mixotrophic Mode of Nutrition.</title>
        <authorList>
            <person name="Burns J.A."/>
            <person name="Paasch A."/>
            <person name="Narechania A."/>
            <person name="Kim E."/>
        </authorList>
    </citation>
    <scope>NUCLEOTIDE SEQUENCE [LARGE SCALE GENOMIC DNA]</scope>
    <source>
        <strain evidence="2 3">PLY_AMNH</strain>
    </source>
</reference>
<evidence type="ECO:0000256" key="1">
    <source>
        <dbReference type="SAM" id="Phobius"/>
    </source>
</evidence>
<accession>A0AAE0H0B6</accession>